<evidence type="ECO:0000256" key="2">
    <source>
        <dbReference type="ARBA" id="ARBA00007069"/>
    </source>
</evidence>
<dbReference type="InterPro" id="IPR000515">
    <property type="entry name" value="MetI-like"/>
</dbReference>
<evidence type="ECO:0000256" key="8">
    <source>
        <dbReference type="RuleBase" id="RU363032"/>
    </source>
</evidence>
<dbReference type="SUPFAM" id="SSF161098">
    <property type="entry name" value="MetI-like"/>
    <property type="match status" value="1"/>
</dbReference>
<dbReference type="PANTHER" id="PTHR43848:SF2">
    <property type="entry name" value="PUTRESCINE TRANSPORT SYSTEM PERMEASE PROTEIN POTI"/>
    <property type="match status" value="1"/>
</dbReference>
<evidence type="ECO:0000256" key="7">
    <source>
        <dbReference type="ARBA" id="ARBA00023136"/>
    </source>
</evidence>
<organism evidence="10 11">
    <name type="scientific">Dongia soli</name>
    <dbReference type="NCBI Taxonomy" id="600628"/>
    <lineage>
        <taxon>Bacteria</taxon>
        <taxon>Pseudomonadati</taxon>
        <taxon>Pseudomonadota</taxon>
        <taxon>Alphaproteobacteria</taxon>
        <taxon>Rhodospirillales</taxon>
        <taxon>Dongiaceae</taxon>
        <taxon>Dongia</taxon>
    </lineage>
</organism>
<dbReference type="Pfam" id="PF00528">
    <property type="entry name" value="BPD_transp_1"/>
    <property type="match status" value="1"/>
</dbReference>
<keyword evidence="6 8" id="KW-1133">Transmembrane helix</keyword>
<keyword evidence="5 8" id="KW-0812">Transmembrane</keyword>
<comment type="similarity">
    <text evidence="2">Belongs to the binding-protein-dependent transport system permease family. CysTW subfamily.</text>
</comment>
<feature type="transmembrane region" description="Helical" evidence="8">
    <location>
        <begin position="197"/>
        <end position="218"/>
    </location>
</feature>
<gene>
    <name evidence="10" type="ORF">SMD27_22175</name>
</gene>
<evidence type="ECO:0000256" key="3">
    <source>
        <dbReference type="ARBA" id="ARBA00022448"/>
    </source>
</evidence>
<keyword evidence="7 8" id="KW-0472">Membrane</keyword>
<dbReference type="Proteomes" id="UP001279642">
    <property type="component" value="Unassembled WGS sequence"/>
</dbReference>
<evidence type="ECO:0000256" key="6">
    <source>
        <dbReference type="ARBA" id="ARBA00022989"/>
    </source>
</evidence>
<evidence type="ECO:0000256" key="5">
    <source>
        <dbReference type="ARBA" id="ARBA00022692"/>
    </source>
</evidence>
<protein>
    <submittedName>
        <fullName evidence="10">ABC transporter permease</fullName>
    </submittedName>
</protein>
<dbReference type="PROSITE" id="PS50928">
    <property type="entry name" value="ABC_TM1"/>
    <property type="match status" value="1"/>
</dbReference>
<dbReference type="CDD" id="cd06261">
    <property type="entry name" value="TM_PBP2"/>
    <property type="match status" value="1"/>
</dbReference>
<comment type="subcellular location">
    <subcellularLocation>
        <location evidence="1 8">Cell membrane</location>
        <topology evidence="1 8">Multi-pass membrane protein</topology>
    </subcellularLocation>
</comment>
<evidence type="ECO:0000313" key="10">
    <source>
        <dbReference type="EMBL" id="MDY0885563.1"/>
    </source>
</evidence>
<dbReference type="InterPro" id="IPR051789">
    <property type="entry name" value="Bact_Polyamine_Transport"/>
</dbReference>
<evidence type="ECO:0000256" key="1">
    <source>
        <dbReference type="ARBA" id="ARBA00004651"/>
    </source>
</evidence>
<feature type="transmembrane region" description="Helical" evidence="8">
    <location>
        <begin position="123"/>
        <end position="144"/>
    </location>
</feature>
<evidence type="ECO:0000259" key="9">
    <source>
        <dbReference type="PROSITE" id="PS50928"/>
    </source>
</evidence>
<keyword evidence="3 8" id="KW-0813">Transport</keyword>
<feature type="transmembrane region" description="Helical" evidence="8">
    <location>
        <begin position="156"/>
        <end position="177"/>
    </location>
</feature>
<keyword evidence="11" id="KW-1185">Reference proteome</keyword>
<dbReference type="Gene3D" id="1.10.3720.10">
    <property type="entry name" value="MetI-like"/>
    <property type="match status" value="1"/>
</dbReference>
<feature type="transmembrane region" description="Helical" evidence="8">
    <location>
        <begin position="91"/>
        <end position="111"/>
    </location>
</feature>
<feature type="domain" description="ABC transmembrane type-1" evidence="9">
    <location>
        <begin position="85"/>
        <end position="273"/>
    </location>
</feature>
<dbReference type="PANTHER" id="PTHR43848">
    <property type="entry name" value="PUTRESCINE TRANSPORT SYSTEM PERMEASE PROTEIN POTI"/>
    <property type="match status" value="1"/>
</dbReference>
<dbReference type="RefSeq" id="WP_320510638.1">
    <property type="nucleotide sequence ID" value="NZ_JAXCLW010000011.1"/>
</dbReference>
<proteinExistence type="inferred from homology"/>
<feature type="transmembrane region" description="Helical" evidence="8">
    <location>
        <begin position="255"/>
        <end position="276"/>
    </location>
</feature>
<name>A0ABU5EH45_9PROT</name>
<accession>A0ABU5EH45</accession>
<feature type="transmembrane region" description="Helical" evidence="8">
    <location>
        <begin position="31"/>
        <end position="54"/>
    </location>
</feature>
<reference evidence="10 11" key="1">
    <citation type="journal article" date="2016" name="Antonie Van Leeuwenhoek">
        <title>Dongia soli sp. nov., isolated from soil from Dokdo, Korea.</title>
        <authorList>
            <person name="Kim D.U."/>
            <person name="Lee H."/>
            <person name="Kim H."/>
            <person name="Kim S.G."/>
            <person name="Ka J.O."/>
        </authorList>
    </citation>
    <scope>NUCLEOTIDE SEQUENCE [LARGE SCALE GENOMIC DNA]</scope>
    <source>
        <strain evidence="10 11">D78</strain>
    </source>
</reference>
<feature type="transmembrane region" description="Helical" evidence="8">
    <location>
        <begin position="225"/>
        <end position="243"/>
    </location>
</feature>
<dbReference type="InterPro" id="IPR035906">
    <property type="entry name" value="MetI-like_sf"/>
</dbReference>
<comment type="caution">
    <text evidence="10">The sequence shown here is derived from an EMBL/GenBank/DDBJ whole genome shotgun (WGS) entry which is preliminary data.</text>
</comment>
<dbReference type="EMBL" id="JAXCLW010000011">
    <property type="protein sequence ID" value="MDY0885563.1"/>
    <property type="molecule type" value="Genomic_DNA"/>
</dbReference>
<keyword evidence="4" id="KW-1003">Cell membrane</keyword>
<evidence type="ECO:0000313" key="11">
    <source>
        <dbReference type="Proteomes" id="UP001279642"/>
    </source>
</evidence>
<sequence length="286" mass="30985">MTTEQPLASYLPASGNLSVSAMLRGMRRQWLWFYTRLFAVILYLPSVFILLFSFNSGIHVAFPLKEWTFDWYIALGRNGALLTAAGNSLKVGVAASLMSTTIGVLGGFALVRYRWPGGQGLTALSMMPLLMPSIIMGISLLVLLRTIGFGNSLTAITIGHIVFCTPLSLSIMMSRFVTLDRTLEEAALDLGANEIGTFLKITLPLSVSAIAASIILCLTASIDEFVIAFFLAGTDVTLPLYIWGQLRFPSRLPEILALGSCMLLGTLALIVVGEMLRRRGAAQNVT</sequence>
<evidence type="ECO:0000256" key="4">
    <source>
        <dbReference type="ARBA" id="ARBA00022475"/>
    </source>
</evidence>